<organism evidence="2 3">
    <name type="scientific">Branchiostoma belcheri</name>
    <name type="common">Amphioxus</name>
    <dbReference type="NCBI Taxonomy" id="7741"/>
    <lineage>
        <taxon>Eukaryota</taxon>
        <taxon>Metazoa</taxon>
        <taxon>Chordata</taxon>
        <taxon>Cephalochordata</taxon>
        <taxon>Leptocardii</taxon>
        <taxon>Amphioxiformes</taxon>
        <taxon>Branchiostomatidae</taxon>
        <taxon>Branchiostoma</taxon>
    </lineage>
</organism>
<dbReference type="GO" id="GO:0003676">
    <property type="term" value="F:nucleic acid binding"/>
    <property type="evidence" value="ECO:0007669"/>
    <property type="project" value="InterPro"/>
</dbReference>
<evidence type="ECO:0000313" key="3">
    <source>
        <dbReference type="RefSeq" id="XP_019635712.1"/>
    </source>
</evidence>
<gene>
    <name evidence="3" type="primary">LOC109478537</name>
</gene>
<evidence type="ECO:0000313" key="2">
    <source>
        <dbReference type="Proteomes" id="UP000515135"/>
    </source>
</evidence>
<evidence type="ECO:0000259" key="1">
    <source>
        <dbReference type="Pfam" id="PF03184"/>
    </source>
</evidence>
<dbReference type="KEGG" id="bbel:109478537"/>
<proteinExistence type="predicted"/>
<dbReference type="Pfam" id="PF03184">
    <property type="entry name" value="DDE_1"/>
    <property type="match status" value="1"/>
</dbReference>
<dbReference type="InterPro" id="IPR004875">
    <property type="entry name" value="DDE_SF_endonuclease_dom"/>
</dbReference>
<protein>
    <submittedName>
        <fullName evidence="3">Uncharacterized protein LOC109478537</fullName>
    </submittedName>
</protein>
<dbReference type="RefSeq" id="XP_019635712.1">
    <property type="nucleotide sequence ID" value="XM_019780153.1"/>
</dbReference>
<keyword evidence="2" id="KW-1185">Reference proteome</keyword>
<feature type="domain" description="DDE-1" evidence="1">
    <location>
        <begin position="27"/>
        <end position="173"/>
    </location>
</feature>
<name>A0A6P4ZXK5_BRABE</name>
<dbReference type="OrthoDB" id="6097312at2759"/>
<reference evidence="3" key="1">
    <citation type="submission" date="2025-08" db="UniProtKB">
        <authorList>
            <consortium name="RefSeq"/>
        </authorList>
    </citation>
    <scope>IDENTIFICATION</scope>
    <source>
        <tissue evidence="3">Gonad</tissue>
    </source>
</reference>
<accession>A0A6P4ZXK5</accession>
<dbReference type="Proteomes" id="UP000515135">
    <property type="component" value="Unplaced"/>
</dbReference>
<dbReference type="AlphaFoldDB" id="A0A6P4ZXK5"/>
<dbReference type="GeneID" id="109478537"/>
<sequence>MCVLYFCSYVSLSYFCTGSNRRAGGQEQITMLLTITLAGQLLPPQLLYQGKTTGCHPKFDFPEEWDIHHSESHWSNASTMDRYADKVLIPYVTAQREALGLSEDQSALAIFDVFKAHRCPELLAKLKENHIHAVFVPASCTGELQPLDCDGGVNDVLKKELKQRFVQYYADKFTTELQEGRDLASISVDMTLSKLKPIHANWVLGAMDSIANNVDAIARGWDRTGIRGAVSRARE</sequence>